<evidence type="ECO:0000256" key="7">
    <source>
        <dbReference type="RuleBase" id="RU363032"/>
    </source>
</evidence>
<feature type="transmembrane region" description="Helical" evidence="7">
    <location>
        <begin position="169"/>
        <end position="186"/>
    </location>
</feature>
<dbReference type="PANTHER" id="PTHR30193:SF37">
    <property type="entry name" value="INNER MEMBRANE ABC TRANSPORTER PERMEASE PROTEIN YCJO"/>
    <property type="match status" value="1"/>
</dbReference>
<keyword evidence="3" id="KW-1003">Cell membrane</keyword>
<dbReference type="SUPFAM" id="SSF161098">
    <property type="entry name" value="MetI-like"/>
    <property type="match status" value="1"/>
</dbReference>
<feature type="transmembrane region" description="Helical" evidence="7">
    <location>
        <begin position="74"/>
        <end position="96"/>
    </location>
</feature>
<feature type="transmembrane region" description="Helical" evidence="7">
    <location>
        <begin position="12"/>
        <end position="32"/>
    </location>
</feature>
<evidence type="ECO:0000259" key="8">
    <source>
        <dbReference type="PROSITE" id="PS50928"/>
    </source>
</evidence>
<evidence type="ECO:0000256" key="5">
    <source>
        <dbReference type="ARBA" id="ARBA00022989"/>
    </source>
</evidence>
<keyword evidence="2 7" id="KW-0813">Transport</keyword>
<dbReference type="GO" id="GO:0005886">
    <property type="term" value="C:plasma membrane"/>
    <property type="evidence" value="ECO:0007669"/>
    <property type="project" value="UniProtKB-SubCell"/>
</dbReference>
<keyword evidence="10" id="KW-1185">Reference proteome</keyword>
<feature type="domain" description="ABC transmembrane type-1" evidence="8">
    <location>
        <begin position="70"/>
        <end position="287"/>
    </location>
</feature>
<dbReference type="PROSITE" id="PS50928">
    <property type="entry name" value="ABC_TM1"/>
    <property type="match status" value="1"/>
</dbReference>
<evidence type="ECO:0000256" key="2">
    <source>
        <dbReference type="ARBA" id="ARBA00022448"/>
    </source>
</evidence>
<evidence type="ECO:0000256" key="3">
    <source>
        <dbReference type="ARBA" id="ARBA00022475"/>
    </source>
</evidence>
<dbReference type="InterPro" id="IPR051393">
    <property type="entry name" value="ABC_transporter_permease"/>
</dbReference>
<evidence type="ECO:0000256" key="6">
    <source>
        <dbReference type="ARBA" id="ARBA00023136"/>
    </source>
</evidence>
<sequence length="293" mass="32749">MNILSRIKPFKALFFILPALVFYVVFLIIPIIQTAQFSLFEWDGASPVMNFVGFDNYARLLQDPIFWKALGHNLFWIAWTVTIPIFLGLILALLVRSNGIKGALIFRVTYFMPTIVSLIAVGIVWNWMLHPSFGIVNTILDKIGLGSLALDWLGNEHTVMPALATAGSWTYYGFCMVIFMAAMQGIDKSYYEVAKLEGATVIQTFVQVTIPLLKNTITLLVLNSLIGSFKVFDIIYLMTKGGPYHSSEVISTYMFDSAFRSNEVGFGAAISIALALIIATCSIVYMRFSERND</sequence>
<organism evidence="9 10">
    <name type="scientific">Paenibacillus psychroresistens</name>
    <dbReference type="NCBI Taxonomy" id="1778678"/>
    <lineage>
        <taxon>Bacteria</taxon>
        <taxon>Bacillati</taxon>
        <taxon>Bacillota</taxon>
        <taxon>Bacilli</taxon>
        <taxon>Bacillales</taxon>
        <taxon>Paenibacillaceae</taxon>
        <taxon>Paenibacillus</taxon>
    </lineage>
</organism>
<keyword evidence="5 7" id="KW-1133">Transmembrane helix</keyword>
<name>A0A6B8RKG6_9BACL</name>
<comment type="similarity">
    <text evidence="7">Belongs to the binding-protein-dependent transport system permease family.</text>
</comment>
<dbReference type="Proteomes" id="UP000426246">
    <property type="component" value="Chromosome"/>
</dbReference>
<feature type="transmembrane region" description="Helical" evidence="7">
    <location>
        <begin position="217"/>
        <end position="238"/>
    </location>
</feature>
<evidence type="ECO:0000313" key="10">
    <source>
        <dbReference type="Proteomes" id="UP000426246"/>
    </source>
</evidence>
<dbReference type="Pfam" id="PF00528">
    <property type="entry name" value="BPD_transp_1"/>
    <property type="match status" value="1"/>
</dbReference>
<dbReference type="RefSeq" id="WP_155701853.1">
    <property type="nucleotide sequence ID" value="NZ_CP034235.1"/>
</dbReference>
<dbReference type="InterPro" id="IPR035906">
    <property type="entry name" value="MetI-like_sf"/>
</dbReference>
<dbReference type="OrthoDB" id="5174895at2"/>
<comment type="subcellular location">
    <subcellularLocation>
        <location evidence="1 7">Cell membrane</location>
        <topology evidence="1 7">Multi-pass membrane protein</topology>
    </subcellularLocation>
</comment>
<accession>A0A6B8RKG6</accession>
<gene>
    <name evidence="9" type="ORF">EHS13_18795</name>
</gene>
<dbReference type="PANTHER" id="PTHR30193">
    <property type="entry name" value="ABC TRANSPORTER PERMEASE PROTEIN"/>
    <property type="match status" value="1"/>
</dbReference>
<keyword evidence="6 7" id="KW-0472">Membrane</keyword>
<keyword evidence="4 7" id="KW-0812">Transmembrane</keyword>
<reference evidence="10" key="1">
    <citation type="submission" date="2018-11" db="EMBL/GenBank/DDBJ databases">
        <title>Complete genome sequence of Paenibacillus sp. ML311-T8.</title>
        <authorList>
            <person name="Nam Y.-D."/>
            <person name="Kang J."/>
            <person name="Chung W.-H."/>
            <person name="Park Y.S."/>
        </authorList>
    </citation>
    <scope>NUCLEOTIDE SEQUENCE [LARGE SCALE GENOMIC DNA]</scope>
    <source>
        <strain evidence="10">ML311-T8</strain>
    </source>
</reference>
<evidence type="ECO:0000256" key="4">
    <source>
        <dbReference type="ARBA" id="ARBA00022692"/>
    </source>
</evidence>
<dbReference type="KEGG" id="ppsc:EHS13_18795"/>
<dbReference type="InterPro" id="IPR000515">
    <property type="entry name" value="MetI-like"/>
</dbReference>
<evidence type="ECO:0000256" key="1">
    <source>
        <dbReference type="ARBA" id="ARBA00004651"/>
    </source>
</evidence>
<dbReference type="EMBL" id="CP034235">
    <property type="protein sequence ID" value="QGQ96780.1"/>
    <property type="molecule type" value="Genomic_DNA"/>
</dbReference>
<dbReference type="AlphaFoldDB" id="A0A6B8RKG6"/>
<proteinExistence type="inferred from homology"/>
<dbReference type="GO" id="GO:0055085">
    <property type="term" value="P:transmembrane transport"/>
    <property type="evidence" value="ECO:0007669"/>
    <property type="project" value="InterPro"/>
</dbReference>
<protein>
    <submittedName>
        <fullName evidence="9">Sugar ABC transporter permease</fullName>
    </submittedName>
</protein>
<evidence type="ECO:0000313" key="9">
    <source>
        <dbReference type="EMBL" id="QGQ96780.1"/>
    </source>
</evidence>
<dbReference type="CDD" id="cd06261">
    <property type="entry name" value="TM_PBP2"/>
    <property type="match status" value="1"/>
</dbReference>
<feature type="transmembrane region" description="Helical" evidence="7">
    <location>
        <begin position="264"/>
        <end position="286"/>
    </location>
</feature>
<dbReference type="Gene3D" id="1.10.3720.10">
    <property type="entry name" value="MetI-like"/>
    <property type="match status" value="1"/>
</dbReference>
<feature type="transmembrane region" description="Helical" evidence="7">
    <location>
        <begin position="108"/>
        <end position="128"/>
    </location>
</feature>